<feature type="region of interest" description="Disordered" evidence="8">
    <location>
        <begin position="1"/>
        <end position="21"/>
    </location>
</feature>
<sequence>MLYKLGMNDRSAPNPPAPAHEALKPAASEWFRTLRDRICAAFEAIEDAHGGMLADRAPGRFARTPWTRAPDGQNRLEGGGEMSLMRGRVFEKVGVNISVVGGAFSPDFAKNIPGAAEDPRFWAAGISLVAHMHSPRVPAAHMNTRMIVTTKGWFGGGGDLTPLQPGTAAAKEDAALFHDAFRAACDRYDPDYYPRFSKWCDEYFYLPHRGETRGAGGIFYDYLETEPERHFAFTRDVGLAFLESYPAIVRRRMDEAWTPEEREAQLVRRGRYVEFNLLYDRGTTFGLKTGGNTEAILMSMPPEVKWP</sequence>
<dbReference type="RefSeq" id="WP_012040430.1">
    <property type="nucleotide sequence ID" value="NC_009484.1"/>
</dbReference>
<feature type="binding site" evidence="7">
    <location>
        <position position="178"/>
    </location>
    <ligand>
        <name>a divalent metal cation</name>
        <dbReference type="ChEBI" id="CHEBI:60240"/>
    </ligand>
</feature>
<evidence type="ECO:0000313" key="10">
    <source>
        <dbReference type="Proteomes" id="UP000000245"/>
    </source>
</evidence>
<keyword evidence="4 7" id="KW-0560">Oxidoreductase</keyword>
<feature type="binding site" evidence="7">
    <location>
        <position position="141"/>
    </location>
    <ligand>
        <name>a divalent metal cation</name>
        <dbReference type="ChEBI" id="CHEBI:60240"/>
    </ligand>
</feature>
<feature type="region of interest" description="Important for dimerization" evidence="7">
    <location>
        <begin position="272"/>
        <end position="307"/>
    </location>
</feature>
<dbReference type="EMBL" id="CP000697">
    <property type="protein sequence ID" value="ABQ32134.1"/>
    <property type="molecule type" value="Genomic_DNA"/>
</dbReference>
<comment type="pathway">
    <text evidence="1 7">Porphyrin-containing compound metabolism; protoporphyrin-IX biosynthesis; protoporphyrinogen-IX from coproporphyrinogen-III (O2 route): step 1/1.</text>
</comment>
<dbReference type="GO" id="GO:0046872">
    <property type="term" value="F:metal ion binding"/>
    <property type="evidence" value="ECO:0007669"/>
    <property type="project" value="UniProtKB-KW"/>
</dbReference>
<feature type="binding site" evidence="7">
    <location>
        <position position="208"/>
    </location>
    <ligand>
        <name>a divalent metal cation</name>
        <dbReference type="ChEBI" id="CHEBI:60240"/>
    </ligand>
</feature>
<evidence type="ECO:0000256" key="7">
    <source>
        <dbReference type="HAMAP-Rule" id="MF_00333"/>
    </source>
</evidence>
<comment type="cofactor">
    <cofactor evidence="7">
        <name>a divalent metal cation</name>
        <dbReference type="ChEBI" id="CHEBI:60240"/>
    </cofactor>
</comment>
<keyword evidence="7" id="KW-0479">Metal-binding</keyword>
<dbReference type="PIRSF" id="PIRSF000166">
    <property type="entry name" value="Coproporphyri_ox"/>
    <property type="match status" value="1"/>
</dbReference>
<dbReference type="SUPFAM" id="SSF102886">
    <property type="entry name" value="Coproporphyrinogen III oxidase"/>
    <property type="match status" value="1"/>
</dbReference>
<feature type="binding site" evidence="7">
    <location>
        <position position="131"/>
    </location>
    <ligand>
        <name>a divalent metal cation</name>
        <dbReference type="ChEBI" id="CHEBI:60240"/>
    </ligand>
</feature>
<organism evidence="9 10">
    <name type="scientific">Acidiphilium cryptum (strain JF-5)</name>
    <dbReference type="NCBI Taxonomy" id="349163"/>
    <lineage>
        <taxon>Bacteria</taxon>
        <taxon>Pseudomonadati</taxon>
        <taxon>Pseudomonadota</taxon>
        <taxon>Alphaproteobacteria</taxon>
        <taxon>Acetobacterales</taxon>
        <taxon>Acidocellaceae</taxon>
        <taxon>Acidiphilium</taxon>
    </lineage>
</organism>
<dbReference type="Proteomes" id="UP000000245">
    <property type="component" value="Chromosome"/>
</dbReference>
<dbReference type="UniPathway" id="UPA00251">
    <property type="reaction ID" value="UER00322"/>
</dbReference>
<evidence type="ECO:0000256" key="2">
    <source>
        <dbReference type="ARBA" id="ARBA00010644"/>
    </source>
</evidence>
<comment type="function">
    <text evidence="7">Involved in the heme biosynthesis. Catalyzes the aerobic oxidative decarboxylation of propionate groups of rings A and B of coproporphyrinogen-III to yield the vinyl groups in protoporphyrinogen-IX.</text>
</comment>
<feature type="binding site" evidence="7">
    <location>
        <begin position="143"/>
        <end position="145"/>
    </location>
    <ligand>
        <name>substrate</name>
    </ligand>
</feature>
<dbReference type="GO" id="GO:0042803">
    <property type="term" value="F:protein homodimerization activity"/>
    <property type="evidence" value="ECO:0007669"/>
    <property type="project" value="UniProtKB-UniRule"/>
</dbReference>
<dbReference type="EC" id="1.3.3.3" evidence="7"/>
<dbReference type="GO" id="GO:0006782">
    <property type="term" value="P:protoporphyrinogen IX biosynthetic process"/>
    <property type="evidence" value="ECO:0007669"/>
    <property type="project" value="UniProtKB-UniRule"/>
</dbReference>
<dbReference type="eggNOG" id="COG0408">
    <property type="taxonomic scope" value="Bacteria"/>
</dbReference>
<protein>
    <recommendedName>
        <fullName evidence="7">Oxygen-dependent coproporphyrinogen-III oxidase</fullName>
        <shortName evidence="7">CPO</shortName>
        <shortName evidence="7">Coprogen oxidase</shortName>
        <shortName evidence="7">Coproporphyrinogenase</shortName>
        <ecNumber evidence="7">1.3.3.3</ecNumber>
    </recommendedName>
</protein>
<dbReference type="HAMAP" id="MF_00333">
    <property type="entry name" value="Coprogen_oxidas"/>
    <property type="match status" value="1"/>
</dbReference>
<keyword evidence="10" id="KW-1185">Reference proteome</keyword>
<comment type="subunit">
    <text evidence="3 7">Homodimer.</text>
</comment>
<dbReference type="PANTHER" id="PTHR10755:SF0">
    <property type="entry name" value="OXYGEN-DEPENDENT COPROPORPHYRINOGEN-III OXIDASE, MITOCHONDRIAL"/>
    <property type="match status" value="1"/>
</dbReference>
<evidence type="ECO:0000256" key="1">
    <source>
        <dbReference type="ARBA" id="ARBA00005168"/>
    </source>
</evidence>
<dbReference type="InterPro" id="IPR036406">
    <property type="entry name" value="Coprogen_oxidase_aer_sf"/>
</dbReference>
<evidence type="ECO:0000256" key="5">
    <source>
        <dbReference type="ARBA" id="ARBA00023133"/>
    </source>
</evidence>
<dbReference type="HOGENOM" id="CLU_026169_0_1_5"/>
<evidence type="ECO:0000256" key="4">
    <source>
        <dbReference type="ARBA" id="ARBA00023002"/>
    </source>
</evidence>
<dbReference type="AlphaFoldDB" id="A5G2Q2"/>
<evidence type="ECO:0000256" key="8">
    <source>
        <dbReference type="SAM" id="MobiDB-lite"/>
    </source>
</evidence>
<keyword evidence="6 7" id="KW-0627">Porphyrin biosynthesis</keyword>
<gene>
    <name evidence="7" type="primary">hemF</name>
    <name evidence="9" type="ordered locus">Acry_2944</name>
</gene>
<feature type="binding site" evidence="7">
    <location>
        <position position="127"/>
    </location>
    <ligand>
        <name>substrate</name>
    </ligand>
</feature>
<evidence type="ECO:0000256" key="3">
    <source>
        <dbReference type="ARBA" id="ARBA00011738"/>
    </source>
</evidence>
<dbReference type="KEGG" id="acr:Acry_2944"/>
<comment type="catalytic activity">
    <reaction evidence="7">
        <text>coproporphyrinogen III + O2 + 2 H(+) = protoporphyrinogen IX + 2 CO2 + 2 H2O</text>
        <dbReference type="Rhea" id="RHEA:18257"/>
        <dbReference type="ChEBI" id="CHEBI:15377"/>
        <dbReference type="ChEBI" id="CHEBI:15378"/>
        <dbReference type="ChEBI" id="CHEBI:15379"/>
        <dbReference type="ChEBI" id="CHEBI:16526"/>
        <dbReference type="ChEBI" id="CHEBI:57307"/>
        <dbReference type="ChEBI" id="CHEBI:57309"/>
        <dbReference type="EC" id="1.3.3.3"/>
    </reaction>
</comment>
<dbReference type="NCBIfam" id="NF003727">
    <property type="entry name" value="PRK05330.1"/>
    <property type="match status" value="1"/>
</dbReference>
<accession>A5G2Q2</accession>
<reference evidence="9 10" key="1">
    <citation type="submission" date="2007-05" db="EMBL/GenBank/DDBJ databases">
        <title>Complete sequence of chromosome of Acidiphilium cryptum JF-5.</title>
        <authorList>
            <consortium name="US DOE Joint Genome Institute"/>
            <person name="Copeland A."/>
            <person name="Lucas S."/>
            <person name="Lapidus A."/>
            <person name="Barry K."/>
            <person name="Detter J.C."/>
            <person name="Glavina del Rio T."/>
            <person name="Hammon N."/>
            <person name="Israni S."/>
            <person name="Dalin E."/>
            <person name="Tice H."/>
            <person name="Pitluck S."/>
            <person name="Sims D."/>
            <person name="Brettin T."/>
            <person name="Bruce D."/>
            <person name="Han C."/>
            <person name="Schmutz J."/>
            <person name="Larimer F."/>
            <person name="Land M."/>
            <person name="Hauser L."/>
            <person name="Kyrpides N."/>
            <person name="Kim E."/>
            <person name="Magnuson T."/>
            <person name="Richardson P."/>
        </authorList>
    </citation>
    <scope>NUCLEOTIDE SEQUENCE [LARGE SCALE GENOMIC DNA]</scope>
    <source>
        <strain evidence="9 10">JF-5</strain>
    </source>
</reference>
<dbReference type="Gene3D" id="3.40.1500.10">
    <property type="entry name" value="Coproporphyrinogen III oxidase, aerobic"/>
    <property type="match status" value="1"/>
</dbReference>
<dbReference type="GO" id="GO:0004109">
    <property type="term" value="F:coproporphyrinogen oxidase activity"/>
    <property type="evidence" value="ECO:0007669"/>
    <property type="project" value="UniProtKB-UniRule"/>
</dbReference>
<dbReference type="STRING" id="349163.Acry_2944"/>
<dbReference type="PRINTS" id="PR00073">
    <property type="entry name" value="COPRGNOXDASE"/>
</dbReference>
<dbReference type="GO" id="GO:0005737">
    <property type="term" value="C:cytoplasm"/>
    <property type="evidence" value="ECO:0007669"/>
    <property type="project" value="UniProtKB-SubCell"/>
</dbReference>
<keyword evidence="5 7" id="KW-0350">Heme biosynthesis</keyword>
<name>A5G2Q2_ACICJ</name>
<dbReference type="PANTHER" id="PTHR10755">
    <property type="entry name" value="COPROPORPHYRINOGEN III OXIDASE, MITOCHONDRIAL"/>
    <property type="match status" value="1"/>
</dbReference>
<feature type="site" description="Important for dimerization" evidence="7">
    <location>
        <position position="208"/>
    </location>
</feature>
<keyword evidence="7" id="KW-0963">Cytoplasm</keyword>
<proteinExistence type="inferred from homology"/>
<feature type="binding site" evidence="7">
    <location>
        <begin position="290"/>
        <end position="292"/>
    </location>
    <ligand>
        <name>substrate</name>
    </ligand>
</feature>
<comment type="subcellular location">
    <subcellularLocation>
        <location evidence="7">Cytoplasm</location>
    </subcellularLocation>
</comment>
<dbReference type="InterPro" id="IPR001260">
    <property type="entry name" value="Coprogen_oxidase_aer"/>
</dbReference>
<evidence type="ECO:0000313" key="9">
    <source>
        <dbReference type="EMBL" id="ABQ32134.1"/>
    </source>
</evidence>
<dbReference type="Pfam" id="PF01218">
    <property type="entry name" value="Coprogen_oxidas"/>
    <property type="match status" value="1"/>
</dbReference>
<evidence type="ECO:0000256" key="6">
    <source>
        <dbReference type="ARBA" id="ARBA00023244"/>
    </source>
</evidence>
<feature type="active site" description="Proton donor" evidence="7">
    <location>
        <position position="141"/>
    </location>
</feature>
<comment type="similarity">
    <text evidence="2 7">Belongs to the aerobic coproporphyrinogen-III oxidase family.</text>
</comment>